<feature type="compositionally biased region" description="Pro residues" evidence="1">
    <location>
        <begin position="135"/>
        <end position="145"/>
    </location>
</feature>
<reference evidence="2 3" key="1">
    <citation type="submission" date="2019-08" db="EMBL/GenBank/DDBJ databases">
        <authorList>
            <person name="Peeters C."/>
        </authorList>
    </citation>
    <scope>NUCLEOTIDE SEQUENCE [LARGE SCALE GENOMIC DNA]</scope>
    <source>
        <strain evidence="2 3">LMG 31113</strain>
    </source>
</reference>
<gene>
    <name evidence="2" type="ORF">PFI31113_02881</name>
</gene>
<proteinExistence type="predicted"/>
<dbReference type="OrthoDB" id="8943608at2"/>
<dbReference type="AlphaFoldDB" id="A0A5E4VZ02"/>
<evidence type="ECO:0000256" key="1">
    <source>
        <dbReference type="SAM" id="MobiDB-lite"/>
    </source>
</evidence>
<feature type="compositionally biased region" description="Pro residues" evidence="1">
    <location>
        <begin position="101"/>
        <end position="121"/>
    </location>
</feature>
<feature type="region of interest" description="Disordered" evidence="1">
    <location>
        <begin position="47"/>
        <end position="162"/>
    </location>
</feature>
<dbReference type="Proteomes" id="UP000382577">
    <property type="component" value="Unassembled WGS sequence"/>
</dbReference>
<name>A0A5E4VZ02_9BURK</name>
<evidence type="ECO:0000313" key="2">
    <source>
        <dbReference type="EMBL" id="VVE16504.1"/>
    </source>
</evidence>
<evidence type="ECO:0000313" key="3">
    <source>
        <dbReference type="Proteomes" id="UP000382577"/>
    </source>
</evidence>
<dbReference type="RefSeq" id="WP_150599983.1">
    <property type="nucleotide sequence ID" value="NZ_CABPRW010000006.1"/>
</dbReference>
<accession>A0A5E4VZ02</accession>
<sequence length="162" mass="17049">MTRISAGSHVVAFDSQTAVQFVSMRRVDSRGNLASLDGVANRPVAIVSARPRPSAPPHAHDDFQADFAGARSPERALSPHPSRGTQRWTFDMPAQTDGPADAPPPYSVTPPAHPWGTPPPYSAVDNTPHRALPGGPGPASPPAYSPPSLAWMSAQGYPDTTV</sequence>
<protein>
    <submittedName>
        <fullName evidence="2">Uncharacterized protein</fullName>
    </submittedName>
</protein>
<dbReference type="EMBL" id="CABPRW010000006">
    <property type="protein sequence ID" value="VVE16504.1"/>
    <property type="molecule type" value="Genomic_DNA"/>
</dbReference>
<organism evidence="2 3">
    <name type="scientific">Pandoraea fibrosis</name>
    <dbReference type="NCBI Taxonomy" id="1891094"/>
    <lineage>
        <taxon>Bacteria</taxon>
        <taxon>Pseudomonadati</taxon>
        <taxon>Pseudomonadota</taxon>
        <taxon>Betaproteobacteria</taxon>
        <taxon>Burkholderiales</taxon>
        <taxon>Burkholderiaceae</taxon>
        <taxon>Pandoraea</taxon>
    </lineage>
</organism>